<evidence type="ECO:0000313" key="2">
    <source>
        <dbReference type="Proteomes" id="UP001388673"/>
    </source>
</evidence>
<dbReference type="RefSeq" id="XP_066801424.1">
    <property type="nucleotide sequence ID" value="XM_066947965.1"/>
</dbReference>
<dbReference type="KEGG" id="kne:92182128"/>
<gene>
    <name evidence="1" type="ORF">IAR55_004870</name>
</gene>
<dbReference type="AlphaFoldDB" id="A0AAW0YWF0"/>
<protein>
    <submittedName>
        <fullName evidence="1">Uncharacterized protein</fullName>
    </submittedName>
</protein>
<organism evidence="1 2">
    <name type="scientific">Kwoniella newhampshirensis</name>
    <dbReference type="NCBI Taxonomy" id="1651941"/>
    <lineage>
        <taxon>Eukaryota</taxon>
        <taxon>Fungi</taxon>
        <taxon>Dikarya</taxon>
        <taxon>Basidiomycota</taxon>
        <taxon>Agaricomycotina</taxon>
        <taxon>Tremellomycetes</taxon>
        <taxon>Tremellales</taxon>
        <taxon>Cryptococcaceae</taxon>
        <taxon>Kwoniella</taxon>
    </lineage>
</organism>
<name>A0AAW0YWF0_9TREE</name>
<keyword evidence="2" id="KW-1185">Reference proteome</keyword>
<reference evidence="1 2" key="1">
    <citation type="journal article" date="2024" name="bioRxiv">
        <title>Comparative genomics of Cryptococcus and Kwoniella reveals pathogenesis evolution and contrasting karyotype dynamics via intercentromeric recombination or chromosome fusion.</title>
        <authorList>
            <person name="Coelho M.A."/>
            <person name="David-Palma M."/>
            <person name="Shea T."/>
            <person name="Bowers K."/>
            <person name="McGinley-Smith S."/>
            <person name="Mohammad A.W."/>
            <person name="Gnirke A."/>
            <person name="Yurkov A.M."/>
            <person name="Nowrousian M."/>
            <person name="Sun S."/>
            <person name="Cuomo C.A."/>
            <person name="Heitman J."/>
        </authorList>
    </citation>
    <scope>NUCLEOTIDE SEQUENCE [LARGE SCALE GENOMIC DNA]</scope>
    <source>
        <strain evidence="1 2">CBS 13917</strain>
    </source>
</reference>
<comment type="caution">
    <text evidence="1">The sequence shown here is derived from an EMBL/GenBank/DDBJ whole genome shotgun (WGS) entry which is preliminary data.</text>
</comment>
<dbReference type="GeneID" id="92182128"/>
<dbReference type="EMBL" id="JBCAWK010000009">
    <property type="protein sequence ID" value="KAK8849536.1"/>
    <property type="molecule type" value="Genomic_DNA"/>
</dbReference>
<proteinExistence type="predicted"/>
<dbReference type="Proteomes" id="UP001388673">
    <property type="component" value="Unassembled WGS sequence"/>
</dbReference>
<sequence length="274" mass="30807">MSLHTVVRHDTTLKFTDAQNKVIERLVGEHGTTGRLGTGSWFGGTTEDEGSFWTARGTLRSVIASQLKEGTETREMIEEQEVLVLVHETFKPKKSSHPIFVSEEDDDVAESEDSQWTYGETPFPSRVLYLFHTPPGPRSAPMFTGAINVDPWSWLEKGREQMEKAFWGLIMPSVSGLMGVGQFLGTTVPTLMTLIPANATLTITSNEMGSRLIRDTSSSLSVQKTPRLYAQETIYTLRLPVQEQRERWRDRPRSYDAPCVCQETCGHAQLVRAR</sequence>
<accession>A0AAW0YWF0</accession>
<evidence type="ECO:0000313" key="1">
    <source>
        <dbReference type="EMBL" id="KAK8849536.1"/>
    </source>
</evidence>